<dbReference type="Gene3D" id="3.20.20.300">
    <property type="entry name" value="Glycoside hydrolase, family 3, N-terminal domain"/>
    <property type="match status" value="1"/>
</dbReference>
<evidence type="ECO:0000256" key="8">
    <source>
        <dbReference type="ARBA" id="ARBA00023295"/>
    </source>
</evidence>
<evidence type="ECO:0000256" key="1">
    <source>
        <dbReference type="ARBA" id="ARBA00004851"/>
    </source>
</evidence>
<comment type="catalytic activity">
    <reaction evidence="10">
        <text>Hydrolysis of (1-&gt;4)-beta-D-xylans, to remove successive D-xylose residues from the non-reducing termini.</text>
        <dbReference type="EC" id="3.2.1.37"/>
    </reaction>
</comment>
<accession>A0A4V6WKU9</accession>
<dbReference type="UniPathway" id="UPA00114"/>
<dbReference type="Pfam" id="PF00933">
    <property type="entry name" value="Glyco_hydro_3"/>
    <property type="match status" value="1"/>
</dbReference>
<name>A0A4V6WKU9_9PEZI</name>
<dbReference type="AlphaFoldDB" id="A0A4V6WKU9"/>
<dbReference type="InterPro" id="IPR036881">
    <property type="entry name" value="Glyco_hydro_3_C_sf"/>
</dbReference>
<dbReference type="SUPFAM" id="SSF51445">
    <property type="entry name" value="(Trans)glycosidases"/>
    <property type="match status" value="1"/>
</dbReference>
<keyword evidence="5" id="KW-0378">Hydrolase</keyword>
<evidence type="ECO:0000256" key="10">
    <source>
        <dbReference type="ARBA" id="ARBA00024574"/>
    </source>
</evidence>
<comment type="similarity">
    <text evidence="2">Belongs to the glycosyl hydrolase 3 family.</text>
</comment>
<evidence type="ECO:0000256" key="7">
    <source>
        <dbReference type="ARBA" id="ARBA00023277"/>
    </source>
</evidence>
<dbReference type="InterPro" id="IPR026891">
    <property type="entry name" value="Fn3-like"/>
</dbReference>
<dbReference type="Pfam" id="PF01915">
    <property type="entry name" value="Glyco_hydro_3_C"/>
    <property type="match status" value="1"/>
</dbReference>
<dbReference type="EMBL" id="NAJQ01000778">
    <property type="protein sequence ID" value="TKA64969.1"/>
    <property type="molecule type" value="Genomic_DNA"/>
</dbReference>
<evidence type="ECO:0000313" key="14">
    <source>
        <dbReference type="Proteomes" id="UP000309340"/>
    </source>
</evidence>
<reference evidence="13 14" key="1">
    <citation type="submission" date="2017-03" db="EMBL/GenBank/DDBJ databases">
        <title>Genomes of endolithic fungi from Antarctica.</title>
        <authorList>
            <person name="Coleine C."/>
            <person name="Masonjones S."/>
            <person name="Stajich J.E."/>
        </authorList>
    </citation>
    <scope>NUCLEOTIDE SEQUENCE [LARGE SCALE GENOMIC DNA]</scope>
    <source>
        <strain evidence="13 14">CCFEE 5184</strain>
    </source>
</reference>
<keyword evidence="9" id="KW-0624">Polysaccharide degradation</keyword>
<dbReference type="SMART" id="SM00321">
    <property type="entry name" value="WSC"/>
    <property type="match status" value="1"/>
</dbReference>
<dbReference type="OrthoDB" id="47059at2759"/>
<evidence type="ECO:0000256" key="3">
    <source>
        <dbReference type="ARBA" id="ARBA00022651"/>
    </source>
</evidence>
<proteinExistence type="inferred from homology"/>
<dbReference type="STRING" id="329884.A0A4V6WKU9"/>
<dbReference type="Gene3D" id="3.40.50.1700">
    <property type="entry name" value="Glycoside hydrolase family 3 C-terminal domain"/>
    <property type="match status" value="1"/>
</dbReference>
<evidence type="ECO:0000256" key="11">
    <source>
        <dbReference type="ARBA" id="ARBA00026107"/>
    </source>
</evidence>
<feature type="domain" description="WSC" evidence="12">
    <location>
        <begin position="68"/>
        <end position="161"/>
    </location>
</feature>
<gene>
    <name evidence="13" type="ORF">B0A55_08591</name>
</gene>
<dbReference type="GO" id="GO:0046556">
    <property type="term" value="F:alpha-L-arabinofuranosidase activity"/>
    <property type="evidence" value="ECO:0007669"/>
    <property type="project" value="TreeGrafter"/>
</dbReference>
<dbReference type="Gene3D" id="2.60.40.10">
    <property type="entry name" value="Immunoglobulins"/>
    <property type="match status" value="1"/>
</dbReference>
<dbReference type="GO" id="GO:0031222">
    <property type="term" value="P:arabinan catabolic process"/>
    <property type="evidence" value="ECO:0007669"/>
    <property type="project" value="TreeGrafter"/>
</dbReference>
<evidence type="ECO:0000313" key="13">
    <source>
        <dbReference type="EMBL" id="TKA64969.1"/>
    </source>
</evidence>
<evidence type="ECO:0000256" key="6">
    <source>
        <dbReference type="ARBA" id="ARBA00023180"/>
    </source>
</evidence>
<keyword evidence="8" id="KW-0326">Glycosidase</keyword>
<evidence type="ECO:0000256" key="2">
    <source>
        <dbReference type="ARBA" id="ARBA00005336"/>
    </source>
</evidence>
<dbReference type="InterPro" id="IPR044993">
    <property type="entry name" value="BXL"/>
</dbReference>
<dbReference type="Pfam" id="PF01822">
    <property type="entry name" value="WSC"/>
    <property type="match status" value="1"/>
</dbReference>
<dbReference type="EC" id="3.2.1.37" evidence="11"/>
<dbReference type="InterPro" id="IPR001764">
    <property type="entry name" value="Glyco_hydro_3_N"/>
</dbReference>
<dbReference type="PROSITE" id="PS51212">
    <property type="entry name" value="WSC"/>
    <property type="match status" value="1"/>
</dbReference>
<dbReference type="SMART" id="SM01217">
    <property type="entry name" value="Fn3_like"/>
    <property type="match status" value="1"/>
</dbReference>
<dbReference type="PANTHER" id="PTHR42721:SF3">
    <property type="entry name" value="BETA-D-XYLOSIDASE 5-RELATED"/>
    <property type="match status" value="1"/>
</dbReference>
<keyword evidence="14" id="KW-1185">Reference proteome</keyword>
<keyword evidence="7" id="KW-0119">Carbohydrate metabolism</keyword>
<organism evidence="13 14">
    <name type="scientific">Friedmanniomyces simplex</name>
    <dbReference type="NCBI Taxonomy" id="329884"/>
    <lineage>
        <taxon>Eukaryota</taxon>
        <taxon>Fungi</taxon>
        <taxon>Dikarya</taxon>
        <taxon>Ascomycota</taxon>
        <taxon>Pezizomycotina</taxon>
        <taxon>Dothideomycetes</taxon>
        <taxon>Dothideomycetidae</taxon>
        <taxon>Mycosphaerellales</taxon>
        <taxon>Teratosphaeriaceae</taxon>
        <taxon>Friedmanniomyces</taxon>
    </lineage>
</organism>
<evidence type="ECO:0000259" key="12">
    <source>
        <dbReference type="PROSITE" id="PS51212"/>
    </source>
</evidence>
<evidence type="ECO:0000256" key="9">
    <source>
        <dbReference type="ARBA" id="ARBA00023326"/>
    </source>
</evidence>
<comment type="pathway">
    <text evidence="1">Glycan degradation; xylan degradation.</text>
</comment>
<evidence type="ECO:0000256" key="4">
    <source>
        <dbReference type="ARBA" id="ARBA00022729"/>
    </source>
</evidence>
<dbReference type="SUPFAM" id="SSF52279">
    <property type="entry name" value="Beta-D-glucan exohydrolase, C-terminal domain"/>
    <property type="match status" value="1"/>
</dbReference>
<dbReference type="InterPro" id="IPR002772">
    <property type="entry name" value="Glyco_hydro_3_C"/>
</dbReference>
<dbReference type="GO" id="GO:0009044">
    <property type="term" value="F:xylan 1,4-beta-xylosidase activity"/>
    <property type="evidence" value="ECO:0007669"/>
    <property type="project" value="UniProtKB-EC"/>
</dbReference>
<dbReference type="Proteomes" id="UP000309340">
    <property type="component" value="Unassembled WGS sequence"/>
</dbReference>
<dbReference type="InterPro" id="IPR002889">
    <property type="entry name" value="WSC_carb-bd"/>
</dbReference>
<dbReference type="GO" id="GO:0045493">
    <property type="term" value="P:xylan catabolic process"/>
    <property type="evidence" value="ECO:0007669"/>
    <property type="project" value="UniProtKB-UniPathway"/>
</dbReference>
<evidence type="ECO:0000256" key="5">
    <source>
        <dbReference type="ARBA" id="ARBA00022801"/>
    </source>
</evidence>
<dbReference type="InterPro" id="IPR036962">
    <property type="entry name" value="Glyco_hydro_3_N_sf"/>
</dbReference>
<protein>
    <recommendedName>
        <fullName evidence="11">xylan 1,4-beta-xylosidase</fullName>
        <ecNumber evidence="11">3.2.1.37</ecNumber>
    </recommendedName>
</protein>
<sequence length="933" mass="100539">MTSKSIRDTMPEQPDYISLQRSTDDKMLGRNRTSALRLAVTSLLTSSALAQSNFTCQSSGAGTTYNATSKYLGCYLDPSVSILGAVKLSTIAMTPELCTNFCGARGYSYAGINFGTQCFCDVQANFANAQKTTDGNCSSKCYTDPTQRCGATYVESLYQVTNPQGNASTGSASNNFIPACQTSPLCSHQVCNTSLSTADRVASLVSELELEEKILNLVDSAAGSGRLGLPPYEWWNEATHGVGSAPGVQFAHIGSNYSYATSFPSPILTAAAFDDALVRAIGEVVGREGRAFGNGGFAGFDYWAPNMNAFRDPRWGRGQETPGEDIFRVQNYVKNYVPGLQGPDADQKQIIATCKHYAVYDVETGRYGNDNDPSVQDLADYYLAAFKTCVRDAHVGSVMCSYNAVGGYPSCANEYLLEEVLREHWGFDSPSSYVVSDCGAVTDIYQYHNFTNTEEAAASVALNAGTDIECGSSYLKLNASLADGQVTIARMDQALNRLYSALFTVGYFDGNQYTSLDFSDVATPDAQNLAYTAAHEGMTLLQNNGLLPLGETNSYKNVAVIGPYANATTQMQGDYSGTPKYLRSPLSAFQNQSGWNVTYAMGTLINAFNDSGIHAAVDAAKNADLIVYLGGIDGTLENEQLDRLNLTYPSYQLELISQLADLNAPMIVVTFGGGQLDHTPIFNNSGVDSVVWAGYPSQDGGPALLDVLLGKQSIAGRLPVTQYPASYANETNIFDIALRPNVNSTGRTYKWYTGVPVRPFGFGMHYTTFSFTWDDQPGSHYDITELIAASQNNGPINDNTPFTTVTATVQNTGNHTSDYVGLLFLSSDSGPLPLPNKSLVSYSRLHNITVGGSDQLILPLTLGSLARADVNGNLVVYPGNYKLMLDNDACLEYSFTLTGDAAIIETLPTQGPRSQYNFTVPVNVQAPSWQAYS</sequence>
<dbReference type="InterPro" id="IPR013783">
    <property type="entry name" value="Ig-like_fold"/>
</dbReference>
<keyword evidence="4" id="KW-0732">Signal</keyword>
<dbReference type="PANTHER" id="PTHR42721">
    <property type="entry name" value="SUGAR HYDROLASE-RELATED"/>
    <property type="match status" value="1"/>
</dbReference>
<comment type="caution">
    <text evidence="13">The sequence shown here is derived from an EMBL/GenBank/DDBJ whole genome shotgun (WGS) entry which is preliminary data.</text>
</comment>
<keyword evidence="3" id="KW-0858">Xylan degradation</keyword>
<dbReference type="InterPro" id="IPR017853">
    <property type="entry name" value="GH"/>
</dbReference>
<keyword evidence="6" id="KW-0325">Glycoprotein</keyword>